<name>A0ABX1S8P5_9PSEU</name>
<dbReference type="RefSeq" id="WP_169380011.1">
    <property type="nucleotide sequence ID" value="NZ_JAAXLA010000005.1"/>
</dbReference>
<feature type="domain" description="Luciferase-like" evidence="2">
    <location>
        <begin position="14"/>
        <end position="303"/>
    </location>
</feature>
<gene>
    <name evidence="3" type="ORF">HF526_04790</name>
</gene>
<reference evidence="3 4" key="1">
    <citation type="submission" date="2020-04" db="EMBL/GenBank/DDBJ databases">
        <authorList>
            <person name="Klaysubun C."/>
            <person name="Duangmal K."/>
            <person name="Lipun K."/>
        </authorList>
    </citation>
    <scope>NUCLEOTIDE SEQUENCE [LARGE SCALE GENOMIC DNA]</scope>
    <source>
        <strain evidence="3 4">K10HN5</strain>
    </source>
</reference>
<evidence type="ECO:0000256" key="1">
    <source>
        <dbReference type="ARBA" id="ARBA00023002"/>
    </source>
</evidence>
<dbReference type="Proteomes" id="UP000820669">
    <property type="component" value="Unassembled WGS sequence"/>
</dbReference>
<dbReference type="Pfam" id="PF00296">
    <property type="entry name" value="Bac_luciferase"/>
    <property type="match status" value="1"/>
</dbReference>
<evidence type="ECO:0000313" key="4">
    <source>
        <dbReference type="Proteomes" id="UP000820669"/>
    </source>
</evidence>
<protein>
    <submittedName>
        <fullName evidence="3">LLM class flavin-dependent oxidoreductase</fullName>
    </submittedName>
</protein>
<evidence type="ECO:0000259" key="2">
    <source>
        <dbReference type="Pfam" id="PF00296"/>
    </source>
</evidence>
<proteinExistence type="predicted"/>
<organism evidence="3 4">
    <name type="scientific">Pseudonocardia acidicola</name>
    <dbReference type="NCBI Taxonomy" id="2724939"/>
    <lineage>
        <taxon>Bacteria</taxon>
        <taxon>Bacillati</taxon>
        <taxon>Actinomycetota</taxon>
        <taxon>Actinomycetes</taxon>
        <taxon>Pseudonocardiales</taxon>
        <taxon>Pseudonocardiaceae</taxon>
        <taxon>Pseudonocardia</taxon>
    </lineage>
</organism>
<dbReference type="InterPro" id="IPR036661">
    <property type="entry name" value="Luciferase-like_sf"/>
</dbReference>
<dbReference type="Gene3D" id="3.20.20.30">
    <property type="entry name" value="Luciferase-like domain"/>
    <property type="match status" value="1"/>
</dbReference>
<accession>A0ABX1S8P5</accession>
<keyword evidence="1" id="KW-0560">Oxidoreductase</keyword>
<dbReference type="InterPro" id="IPR050564">
    <property type="entry name" value="F420-G6PD/mer"/>
</dbReference>
<sequence length="334" mass="36787">MPRLAASLIFSHTSLAAQVDLVRTLEAAGFDRVFFGEAWREPVVPMAAALGNTSSVGIGSAISQIFPVNPVVTAQQVAQLDELGPGRVSVGLGVGASFVVERWFGIPFERPLQRAREFTEVLRGVLASPEEGPFSYDGQLFSVRKYRLPFTDKAPHVPIHLAAVGPRMQALAGEVADGVVIGALHSDRTMEQTLKWLRAGAGKRGRRVDDLHIWYYLACCVSADPDRARALARRSLVYLAQYPHYHAVYAAEGFGEISARIAELVRAKDMEKAEQTVTDEMVERFAVAGTVDECRAQLRRYSDYPGTPVLHLIPFRISEDEVRESFHLAAELAR</sequence>
<evidence type="ECO:0000313" key="3">
    <source>
        <dbReference type="EMBL" id="NMH96634.1"/>
    </source>
</evidence>
<comment type="caution">
    <text evidence="3">The sequence shown here is derived from an EMBL/GenBank/DDBJ whole genome shotgun (WGS) entry which is preliminary data.</text>
</comment>
<dbReference type="SUPFAM" id="SSF51679">
    <property type="entry name" value="Bacterial luciferase-like"/>
    <property type="match status" value="1"/>
</dbReference>
<dbReference type="InterPro" id="IPR011251">
    <property type="entry name" value="Luciferase-like_dom"/>
</dbReference>
<dbReference type="PANTHER" id="PTHR43244">
    <property type="match status" value="1"/>
</dbReference>
<keyword evidence="4" id="KW-1185">Reference proteome</keyword>
<dbReference type="PANTHER" id="PTHR43244:SF1">
    <property type="entry name" value="5,10-METHYLENETETRAHYDROMETHANOPTERIN REDUCTASE"/>
    <property type="match status" value="1"/>
</dbReference>
<dbReference type="EMBL" id="JAAXLA010000005">
    <property type="protein sequence ID" value="NMH96634.1"/>
    <property type="molecule type" value="Genomic_DNA"/>
</dbReference>